<feature type="compositionally biased region" description="Low complexity" evidence="6">
    <location>
        <begin position="559"/>
        <end position="623"/>
    </location>
</feature>
<sequence>MTQIALLALTVTAVAALAAAGVLARGRSRALARAGAAETAAAHGEERARAADARQARGEQQLRDAQAVTRRATEETKRAETRALAAEGRVREADQRTATAEHRAAEAELHARAAEDRTAEAGRLLTAAEERETALLAEIGHLAEERVATAALRLSHPNAPAAGPLDAEAVGPEAVRLLQTVLDASAAAVTAERERVDAAARAAMRGATSKIQTLLYQIQSLVQQLQNDNDDPRLLEVDFRNEVALRRIQTIAVLCEAWPGLARTDSPLAEVVIGALSRVPGYARIKVANHLRENRLAVVARAAEPLAITIAELLANATSYSHPETDVPVTVQQGGRGALVIVDDSGIGMEEDQLGRARRLLAGPPEVLLTELGNPPKTGFAVVGKLARQYGFSCHIEPSPYGGMRTIVRIPAALLTVVDGEQPLSVLTPLPLRSGSGPAPAPTVQALPVRRGGSEEPAGQEVPDRQHAPAMHVVPSVHAVPDDGSGLPSRRRRQPLAHRPQPADGAAAADPAAAPGAVSGAPTADGPVDADVRTPEQAAARWQALQQGTGSGRAAVAAAAAADEAAAAAASAVAPDPATDADPAPAVDPDPATDPVIDPAPTAGTAPAPTTTQPLTARTSTDARAADHGDPDGGAADHTGPAAARTGQTGQRPAPSPEGAEQ</sequence>
<dbReference type="RefSeq" id="WP_313765897.1">
    <property type="nucleotide sequence ID" value="NZ_BAAAVH010000012.1"/>
</dbReference>
<feature type="region of interest" description="Disordered" evidence="6">
    <location>
        <begin position="429"/>
        <end position="465"/>
    </location>
</feature>
<comment type="caution">
    <text evidence="8">The sequence shown here is derived from an EMBL/GenBank/DDBJ whole genome shotgun (WGS) entry which is preliminary data.</text>
</comment>
<dbReference type="Pfam" id="PF02518">
    <property type="entry name" value="HATPase_c"/>
    <property type="match status" value="1"/>
</dbReference>
<name>A0ABW1EYI1_9ACTN</name>
<dbReference type="InterPro" id="IPR036890">
    <property type="entry name" value="HATPase_C_sf"/>
</dbReference>
<evidence type="ECO:0000256" key="1">
    <source>
        <dbReference type="ARBA" id="ARBA00000085"/>
    </source>
</evidence>
<keyword evidence="3" id="KW-0597">Phosphoprotein</keyword>
<keyword evidence="5" id="KW-0418">Kinase</keyword>
<dbReference type="GO" id="GO:0005524">
    <property type="term" value="F:ATP binding"/>
    <property type="evidence" value="ECO:0007669"/>
    <property type="project" value="UniProtKB-KW"/>
</dbReference>
<evidence type="ECO:0000256" key="3">
    <source>
        <dbReference type="ARBA" id="ARBA00022553"/>
    </source>
</evidence>
<dbReference type="EC" id="2.7.13.3" evidence="2"/>
<dbReference type="EMBL" id="JBHSOD010000014">
    <property type="protein sequence ID" value="MFC5886131.1"/>
    <property type="molecule type" value="Genomic_DNA"/>
</dbReference>
<evidence type="ECO:0000313" key="8">
    <source>
        <dbReference type="EMBL" id="MFC5886131.1"/>
    </source>
</evidence>
<comment type="catalytic activity">
    <reaction evidence="1">
        <text>ATP + protein L-histidine = ADP + protein N-phospho-L-histidine.</text>
        <dbReference type="EC" id="2.7.13.3"/>
    </reaction>
</comment>
<feature type="region of interest" description="Disordered" evidence="6">
    <location>
        <begin position="477"/>
        <end position="530"/>
    </location>
</feature>
<evidence type="ECO:0000259" key="7">
    <source>
        <dbReference type="Pfam" id="PF02518"/>
    </source>
</evidence>
<reference evidence="9" key="1">
    <citation type="journal article" date="2019" name="Int. J. Syst. Evol. Microbiol.">
        <title>The Global Catalogue of Microorganisms (GCM) 10K type strain sequencing project: providing services to taxonomists for standard genome sequencing and annotation.</title>
        <authorList>
            <consortium name="The Broad Institute Genomics Platform"/>
            <consortium name="The Broad Institute Genome Sequencing Center for Infectious Disease"/>
            <person name="Wu L."/>
            <person name="Ma J."/>
        </authorList>
    </citation>
    <scope>NUCLEOTIDE SEQUENCE [LARGE SCALE GENOMIC DNA]</scope>
    <source>
        <strain evidence="9">CGMCC 4.1469</strain>
    </source>
</reference>
<feature type="compositionally biased region" description="Basic and acidic residues" evidence="6">
    <location>
        <begin position="71"/>
        <end position="81"/>
    </location>
</feature>
<dbReference type="InterPro" id="IPR050428">
    <property type="entry name" value="TCS_sensor_his_kinase"/>
</dbReference>
<evidence type="ECO:0000313" key="9">
    <source>
        <dbReference type="Proteomes" id="UP001596067"/>
    </source>
</evidence>
<accession>A0ABW1EYI1</accession>
<protein>
    <recommendedName>
        <fullName evidence="2">histidine kinase</fullName>
        <ecNumber evidence="2">2.7.13.3</ecNumber>
    </recommendedName>
</protein>
<dbReference type="Gene3D" id="3.30.565.10">
    <property type="entry name" value="Histidine kinase-like ATPase, C-terminal domain"/>
    <property type="match status" value="1"/>
</dbReference>
<keyword evidence="8" id="KW-0547">Nucleotide-binding</keyword>
<dbReference type="PANTHER" id="PTHR45436:SF5">
    <property type="entry name" value="SENSOR HISTIDINE KINASE TRCS"/>
    <property type="match status" value="1"/>
</dbReference>
<feature type="region of interest" description="Disordered" evidence="6">
    <location>
        <begin position="559"/>
        <end position="662"/>
    </location>
</feature>
<feature type="compositionally biased region" description="Low complexity" evidence="6">
    <location>
        <begin position="633"/>
        <end position="646"/>
    </location>
</feature>
<keyword evidence="4" id="KW-0808">Transferase</keyword>
<feature type="compositionally biased region" description="Low complexity" evidence="6">
    <location>
        <begin position="497"/>
        <end position="524"/>
    </location>
</feature>
<dbReference type="PANTHER" id="PTHR45436">
    <property type="entry name" value="SENSOR HISTIDINE KINASE YKOH"/>
    <property type="match status" value="1"/>
</dbReference>
<keyword evidence="9" id="KW-1185">Reference proteome</keyword>
<feature type="region of interest" description="Disordered" evidence="6">
    <location>
        <begin position="56"/>
        <end position="95"/>
    </location>
</feature>
<proteinExistence type="predicted"/>
<keyword evidence="8" id="KW-0067">ATP-binding</keyword>
<evidence type="ECO:0000256" key="2">
    <source>
        <dbReference type="ARBA" id="ARBA00012438"/>
    </source>
</evidence>
<gene>
    <name evidence="8" type="ORF">ACFP0N_14255</name>
</gene>
<evidence type="ECO:0000256" key="5">
    <source>
        <dbReference type="ARBA" id="ARBA00022777"/>
    </source>
</evidence>
<evidence type="ECO:0000256" key="6">
    <source>
        <dbReference type="SAM" id="MobiDB-lite"/>
    </source>
</evidence>
<organism evidence="8 9">
    <name type="scientific">Kitasatospora aburaviensis</name>
    <dbReference type="NCBI Taxonomy" id="67265"/>
    <lineage>
        <taxon>Bacteria</taxon>
        <taxon>Bacillati</taxon>
        <taxon>Actinomycetota</taxon>
        <taxon>Actinomycetes</taxon>
        <taxon>Kitasatosporales</taxon>
        <taxon>Streptomycetaceae</taxon>
        <taxon>Kitasatospora</taxon>
    </lineage>
</organism>
<feature type="domain" description="Histidine kinase/HSP90-like ATPase" evidence="7">
    <location>
        <begin position="305"/>
        <end position="412"/>
    </location>
</feature>
<dbReference type="InterPro" id="IPR003594">
    <property type="entry name" value="HATPase_dom"/>
</dbReference>
<dbReference type="SUPFAM" id="SSF55874">
    <property type="entry name" value="ATPase domain of HSP90 chaperone/DNA topoisomerase II/histidine kinase"/>
    <property type="match status" value="1"/>
</dbReference>
<dbReference type="Proteomes" id="UP001596067">
    <property type="component" value="Unassembled WGS sequence"/>
</dbReference>
<evidence type="ECO:0000256" key="4">
    <source>
        <dbReference type="ARBA" id="ARBA00022679"/>
    </source>
</evidence>